<dbReference type="AlphaFoldDB" id="A0A0D0DDJ3"/>
<dbReference type="InParanoid" id="A0A0D0DDJ3"/>
<organism evidence="1 2">
    <name type="scientific">Paxillus rubicundulus Ve08.2h10</name>
    <dbReference type="NCBI Taxonomy" id="930991"/>
    <lineage>
        <taxon>Eukaryota</taxon>
        <taxon>Fungi</taxon>
        <taxon>Dikarya</taxon>
        <taxon>Basidiomycota</taxon>
        <taxon>Agaricomycotina</taxon>
        <taxon>Agaricomycetes</taxon>
        <taxon>Agaricomycetidae</taxon>
        <taxon>Boletales</taxon>
        <taxon>Paxilineae</taxon>
        <taxon>Paxillaceae</taxon>
        <taxon>Paxillus</taxon>
    </lineage>
</organism>
<name>A0A0D0DDJ3_9AGAM</name>
<evidence type="ECO:0000313" key="2">
    <source>
        <dbReference type="Proteomes" id="UP000054538"/>
    </source>
</evidence>
<accession>A0A0D0DDJ3</accession>
<keyword evidence="2" id="KW-1185">Reference proteome</keyword>
<reference evidence="2" key="2">
    <citation type="submission" date="2015-01" db="EMBL/GenBank/DDBJ databases">
        <title>Evolutionary Origins and Diversification of the Mycorrhizal Mutualists.</title>
        <authorList>
            <consortium name="DOE Joint Genome Institute"/>
            <consortium name="Mycorrhizal Genomics Consortium"/>
            <person name="Kohler A."/>
            <person name="Kuo A."/>
            <person name="Nagy L.G."/>
            <person name="Floudas D."/>
            <person name="Copeland A."/>
            <person name="Barry K.W."/>
            <person name="Cichocki N."/>
            <person name="Veneault-Fourrey C."/>
            <person name="LaButti K."/>
            <person name="Lindquist E.A."/>
            <person name="Lipzen A."/>
            <person name="Lundell T."/>
            <person name="Morin E."/>
            <person name="Murat C."/>
            <person name="Riley R."/>
            <person name="Ohm R."/>
            <person name="Sun H."/>
            <person name="Tunlid A."/>
            <person name="Henrissat B."/>
            <person name="Grigoriev I.V."/>
            <person name="Hibbett D.S."/>
            <person name="Martin F."/>
        </authorList>
    </citation>
    <scope>NUCLEOTIDE SEQUENCE [LARGE SCALE GENOMIC DNA]</scope>
    <source>
        <strain evidence="2">Ve08.2h10</strain>
    </source>
</reference>
<reference evidence="1 2" key="1">
    <citation type="submission" date="2014-04" db="EMBL/GenBank/DDBJ databases">
        <authorList>
            <consortium name="DOE Joint Genome Institute"/>
            <person name="Kuo A."/>
            <person name="Kohler A."/>
            <person name="Jargeat P."/>
            <person name="Nagy L.G."/>
            <person name="Floudas D."/>
            <person name="Copeland A."/>
            <person name="Barry K.W."/>
            <person name="Cichocki N."/>
            <person name="Veneault-Fourrey C."/>
            <person name="LaButti K."/>
            <person name="Lindquist E.A."/>
            <person name="Lipzen A."/>
            <person name="Lundell T."/>
            <person name="Morin E."/>
            <person name="Murat C."/>
            <person name="Sun H."/>
            <person name="Tunlid A."/>
            <person name="Henrissat B."/>
            <person name="Grigoriev I.V."/>
            <person name="Hibbett D.S."/>
            <person name="Martin F."/>
            <person name="Nordberg H.P."/>
            <person name="Cantor M.N."/>
            <person name="Hua S.X."/>
        </authorList>
    </citation>
    <scope>NUCLEOTIDE SEQUENCE [LARGE SCALE GENOMIC DNA]</scope>
    <source>
        <strain evidence="1 2">Ve08.2h10</strain>
    </source>
</reference>
<dbReference type="EMBL" id="KN825046">
    <property type="protein sequence ID" value="KIK95362.1"/>
    <property type="molecule type" value="Genomic_DNA"/>
</dbReference>
<gene>
    <name evidence="1" type="ORF">PAXRUDRAFT_827094</name>
</gene>
<dbReference type="Proteomes" id="UP000054538">
    <property type="component" value="Unassembled WGS sequence"/>
</dbReference>
<sequence>MKNKRNNHPVGKYCKSLVPLSSQTATLTVCRVHGFVMFWGEVTVTLVGGYGDRTRAHTQ</sequence>
<proteinExistence type="predicted"/>
<dbReference type="HOGENOM" id="CLU_2961491_0_0_1"/>
<protein>
    <submittedName>
        <fullName evidence="1">Uncharacterized protein</fullName>
    </submittedName>
</protein>
<evidence type="ECO:0000313" key="1">
    <source>
        <dbReference type="EMBL" id="KIK95362.1"/>
    </source>
</evidence>